<reference evidence="2 3" key="1">
    <citation type="journal article" date="2024" name="BMC Genomics">
        <title>De novo assembly and annotation of Popillia japonica's genome with initial clues to its potential as an invasive pest.</title>
        <authorList>
            <person name="Cucini C."/>
            <person name="Boschi S."/>
            <person name="Funari R."/>
            <person name="Cardaioli E."/>
            <person name="Iannotti N."/>
            <person name="Marturano G."/>
            <person name="Paoli F."/>
            <person name="Bruttini M."/>
            <person name="Carapelli A."/>
            <person name="Frati F."/>
            <person name="Nardi F."/>
        </authorList>
    </citation>
    <scope>NUCLEOTIDE SEQUENCE [LARGE SCALE GENOMIC DNA]</scope>
    <source>
        <strain evidence="2">DMR45628</strain>
    </source>
</reference>
<evidence type="ECO:0000313" key="3">
    <source>
        <dbReference type="Proteomes" id="UP001458880"/>
    </source>
</evidence>
<evidence type="ECO:0000313" key="2">
    <source>
        <dbReference type="EMBL" id="KAK9719159.1"/>
    </source>
</evidence>
<dbReference type="Proteomes" id="UP001458880">
    <property type="component" value="Unassembled WGS sequence"/>
</dbReference>
<comment type="caution">
    <text evidence="2">The sequence shown here is derived from an EMBL/GenBank/DDBJ whole genome shotgun (WGS) entry which is preliminary data.</text>
</comment>
<name>A0AAW1KHG7_POPJA</name>
<organism evidence="2 3">
    <name type="scientific">Popillia japonica</name>
    <name type="common">Japanese beetle</name>
    <dbReference type="NCBI Taxonomy" id="7064"/>
    <lineage>
        <taxon>Eukaryota</taxon>
        <taxon>Metazoa</taxon>
        <taxon>Ecdysozoa</taxon>
        <taxon>Arthropoda</taxon>
        <taxon>Hexapoda</taxon>
        <taxon>Insecta</taxon>
        <taxon>Pterygota</taxon>
        <taxon>Neoptera</taxon>
        <taxon>Endopterygota</taxon>
        <taxon>Coleoptera</taxon>
        <taxon>Polyphaga</taxon>
        <taxon>Scarabaeiformia</taxon>
        <taxon>Scarabaeidae</taxon>
        <taxon>Rutelinae</taxon>
        <taxon>Popillia</taxon>
    </lineage>
</organism>
<evidence type="ECO:0000256" key="1">
    <source>
        <dbReference type="SAM" id="MobiDB-lite"/>
    </source>
</evidence>
<gene>
    <name evidence="2" type="ORF">QE152_g22826</name>
</gene>
<sequence length="120" mass="13521">MANECSDIGLVECWKSFTIANAIYQTSDGGIKARKDNSMLEKSLTTIFNIPQKIDGEGFNDIIKEELSDYINEEDQLFTNEELEDLMKSSPEASSDEDGGQQEPPGLLKILLRYFEVPKH</sequence>
<feature type="region of interest" description="Disordered" evidence="1">
    <location>
        <begin position="85"/>
        <end position="107"/>
    </location>
</feature>
<accession>A0AAW1KHG7</accession>
<protein>
    <submittedName>
        <fullName evidence="2">Uncharacterized protein</fullName>
    </submittedName>
</protein>
<dbReference type="AlphaFoldDB" id="A0AAW1KHG7"/>
<proteinExistence type="predicted"/>
<keyword evidence="3" id="KW-1185">Reference proteome</keyword>
<dbReference type="EMBL" id="JASPKY010000222">
    <property type="protein sequence ID" value="KAK9719159.1"/>
    <property type="molecule type" value="Genomic_DNA"/>
</dbReference>